<name>A0A7W9GGL2_9ACTN</name>
<organism evidence="2 3">
    <name type="scientific">Nonomuraea jabiensis</name>
    <dbReference type="NCBI Taxonomy" id="882448"/>
    <lineage>
        <taxon>Bacteria</taxon>
        <taxon>Bacillati</taxon>
        <taxon>Actinomycetota</taxon>
        <taxon>Actinomycetes</taxon>
        <taxon>Streptosporangiales</taxon>
        <taxon>Streptosporangiaceae</taxon>
        <taxon>Nonomuraea</taxon>
    </lineage>
</organism>
<evidence type="ECO:0000313" key="2">
    <source>
        <dbReference type="EMBL" id="MBB5783397.1"/>
    </source>
</evidence>
<reference evidence="2 3" key="1">
    <citation type="submission" date="2020-08" db="EMBL/GenBank/DDBJ databases">
        <title>Sequencing the genomes of 1000 actinobacteria strains.</title>
        <authorList>
            <person name="Klenk H.-P."/>
        </authorList>
    </citation>
    <scope>NUCLEOTIDE SEQUENCE [LARGE SCALE GENOMIC DNA]</scope>
    <source>
        <strain evidence="2 3">DSM 45507</strain>
    </source>
</reference>
<gene>
    <name evidence="2" type="ORF">HD596_010153</name>
</gene>
<evidence type="ECO:0000313" key="3">
    <source>
        <dbReference type="Proteomes" id="UP000579153"/>
    </source>
</evidence>
<proteinExistence type="predicted"/>
<protein>
    <submittedName>
        <fullName evidence="2">Uncharacterized protein</fullName>
    </submittedName>
</protein>
<dbReference type="RefSeq" id="WP_185076329.1">
    <property type="nucleotide sequence ID" value="NZ_JACHMB010000001.1"/>
</dbReference>
<feature type="compositionally biased region" description="Polar residues" evidence="1">
    <location>
        <begin position="1"/>
        <end position="10"/>
    </location>
</feature>
<dbReference type="EMBL" id="JACHMB010000001">
    <property type="protein sequence ID" value="MBB5783397.1"/>
    <property type="molecule type" value="Genomic_DNA"/>
</dbReference>
<feature type="region of interest" description="Disordered" evidence="1">
    <location>
        <begin position="1"/>
        <end position="38"/>
    </location>
</feature>
<sequence length="100" mass="10832">MITDVTTGLSRATARLTRSPWPPPNGGPVLPGHRHGQDATGDLYREAFADHHRDSWGDLVRRGATVRARLAEAFEQHGGGEPWPAPAGTPLTPDFRSKSL</sequence>
<keyword evidence="3" id="KW-1185">Reference proteome</keyword>
<dbReference type="AlphaFoldDB" id="A0A7W9GGL2"/>
<accession>A0A7W9GGL2</accession>
<feature type="region of interest" description="Disordered" evidence="1">
    <location>
        <begin position="75"/>
        <end position="100"/>
    </location>
</feature>
<dbReference type="Proteomes" id="UP000579153">
    <property type="component" value="Unassembled WGS sequence"/>
</dbReference>
<evidence type="ECO:0000256" key="1">
    <source>
        <dbReference type="SAM" id="MobiDB-lite"/>
    </source>
</evidence>
<comment type="caution">
    <text evidence="2">The sequence shown here is derived from an EMBL/GenBank/DDBJ whole genome shotgun (WGS) entry which is preliminary data.</text>
</comment>